<evidence type="ECO:0000313" key="3">
    <source>
        <dbReference type="Proteomes" id="UP001224890"/>
    </source>
</evidence>
<proteinExistence type="predicted"/>
<evidence type="ECO:0000256" key="1">
    <source>
        <dbReference type="SAM" id="MobiDB-lite"/>
    </source>
</evidence>
<keyword evidence="3" id="KW-1185">Reference proteome</keyword>
<name>A0AAJ0A894_9PEZI</name>
<reference evidence="2" key="1">
    <citation type="submission" date="2021-06" db="EMBL/GenBank/DDBJ databases">
        <title>Comparative genomics, transcriptomics and evolutionary studies reveal genomic signatures of adaptation to plant cell wall in hemibiotrophic fungi.</title>
        <authorList>
            <consortium name="DOE Joint Genome Institute"/>
            <person name="Baroncelli R."/>
            <person name="Diaz J.F."/>
            <person name="Benocci T."/>
            <person name="Peng M."/>
            <person name="Battaglia E."/>
            <person name="Haridas S."/>
            <person name="Andreopoulos W."/>
            <person name="Labutti K."/>
            <person name="Pangilinan J."/>
            <person name="Floch G.L."/>
            <person name="Makela M.R."/>
            <person name="Henrissat B."/>
            <person name="Grigoriev I.V."/>
            <person name="Crouch J.A."/>
            <person name="De Vries R.P."/>
            <person name="Sukno S.A."/>
            <person name="Thon M.R."/>
        </authorList>
    </citation>
    <scope>NUCLEOTIDE SEQUENCE</scope>
    <source>
        <strain evidence="2">CBS 193.32</strain>
    </source>
</reference>
<sequence length="162" mass="18099">MGLAETSETSEASMSQRRSSSFRQQHFQPASNRQERHSSQQPVARAHLPSQAQRIAIECRTFSHNWRGLNSSSHQRSTASIRITNIQLPSLTPCHVHHCKPQFEPVSASQYSHLLSVLSGHGRASASSSPTIVVPTAAPRPYLTVDGYLMDYRQERVKTVRP</sequence>
<feature type="compositionally biased region" description="Low complexity" evidence="1">
    <location>
        <begin position="1"/>
        <end position="28"/>
    </location>
</feature>
<dbReference type="GeneID" id="85457581"/>
<gene>
    <name evidence="2" type="ORF">BDP55DRAFT_637981</name>
</gene>
<accession>A0AAJ0A894</accession>
<feature type="region of interest" description="Disordered" evidence="1">
    <location>
        <begin position="1"/>
        <end position="49"/>
    </location>
</feature>
<organism evidence="2 3">
    <name type="scientific">Colletotrichum godetiae</name>
    <dbReference type="NCBI Taxonomy" id="1209918"/>
    <lineage>
        <taxon>Eukaryota</taxon>
        <taxon>Fungi</taxon>
        <taxon>Dikarya</taxon>
        <taxon>Ascomycota</taxon>
        <taxon>Pezizomycotina</taxon>
        <taxon>Sordariomycetes</taxon>
        <taxon>Hypocreomycetidae</taxon>
        <taxon>Glomerellales</taxon>
        <taxon>Glomerellaceae</taxon>
        <taxon>Colletotrichum</taxon>
        <taxon>Colletotrichum acutatum species complex</taxon>
    </lineage>
</organism>
<comment type="caution">
    <text evidence="2">The sequence shown here is derived from an EMBL/GenBank/DDBJ whole genome shotgun (WGS) entry which is preliminary data.</text>
</comment>
<dbReference type="EMBL" id="JAHMHR010000075">
    <property type="protein sequence ID" value="KAK1658356.1"/>
    <property type="molecule type" value="Genomic_DNA"/>
</dbReference>
<dbReference type="RefSeq" id="XP_060423120.1">
    <property type="nucleotide sequence ID" value="XM_060573055.1"/>
</dbReference>
<dbReference type="Proteomes" id="UP001224890">
    <property type="component" value="Unassembled WGS sequence"/>
</dbReference>
<protein>
    <submittedName>
        <fullName evidence="2">Uncharacterized protein</fullName>
    </submittedName>
</protein>
<evidence type="ECO:0000313" key="2">
    <source>
        <dbReference type="EMBL" id="KAK1658356.1"/>
    </source>
</evidence>
<dbReference type="AlphaFoldDB" id="A0AAJ0A894"/>